<dbReference type="Proteomes" id="UP001619887">
    <property type="component" value="Unassembled WGS sequence"/>
</dbReference>
<accession>A0ABD2FZQ6</accession>
<evidence type="ECO:0000313" key="2">
    <source>
        <dbReference type="Proteomes" id="UP001619887"/>
    </source>
</evidence>
<reference evidence="1 2" key="2">
    <citation type="journal article" date="2024" name="G3 (Bethesda)">
        <title>The genome of the cryopelagic Antarctic bald notothen, Trematomus borchgrevinki.</title>
        <authorList>
            <person name="Rayamajhi N."/>
            <person name="Rivera-Colon A.G."/>
            <person name="Minhas B.F."/>
            <person name="Cheng C.C."/>
            <person name="Catchen J.M."/>
        </authorList>
    </citation>
    <scope>NUCLEOTIDE SEQUENCE [LARGE SCALE GENOMIC DNA]</scope>
    <source>
        <strain evidence="1">AGRC-2024</strain>
    </source>
</reference>
<comment type="caution">
    <text evidence="1">The sequence shown here is derived from an EMBL/GenBank/DDBJ whole genome shotgun (WGS) entry which is preliminary data.</text>
</comment>
<dbReference type="EMBL" id="JBIYXZ010002084">
    <property type="protein sequence ID" value="KAL3047236.1"/>
    <property type="molecule type" value="Genomic_DNA"/>
</dbReference>
<sequence>MEKCALDAVAAICQDKSGKAVSALIEKHDIRKFGKLMSVVVLKTWPTDANGEYIEGEDLIFEYLVNNPMAQTVFQMTGVGGRLIDQFSNEVQIRMTLASSAFKSVSQKFLSGEIQMKTLDQILQKEHEFVGLLKIDALCDDGRCKDDSNMRRLLRIRKEEAEAVHNEKDLVRSLLQICQELPQHVKSR</sequence>
<reference evidence="1 2" key="1">
    <citation type="journal article" date="2022" name="G3 (Bethesda)">
        <title>Evaluating Illumina-, Nanopore-, and PacBio-based genome assembly strategies with the bald notothen, Trematomus borchgrevinki.</title>
        <authorList>
            <person name="Rayamajhi N."/>
            <person name="Cheng C.C."/>
            <person name="Catchen J.M."/>
        </authorList>
    </citation>
    <scope>NUCLEOTIDE SEQUENCE [LARGE SCALE GENOMIC DNA]</scope>
    <source>
        <strain evidence="1">AGRC-2024</strain>
    </source>
</reference>
<proteinExistence type="predicted"/>
<gene>
    <name evidence="1" type="ORF">OYC64_021454</name>
</gene>
<protein>
    <submittedName>
        <fullName evidence="1">Uncharacterized protein</fullName>
    </submittedName>
</protein>
<keyword evidence="2" id="KW-1185">Reference proteome</keyword>
<organism evidence="1 2">
    <name type="scientific">Pagothenia borchgrevinki</name>
    <name type="common">Bald rockcod</name>
    <name type="synonym">Trematomus borchgrevinki</name>
    <dbReference type="NCBI Taxonomy" id="8213"/>
    <lineage>
        <taxon>Eukaryota</taxon>
        <taxon>Metazoa</taxon>
        <taxon>Chordata</taxon>
        <taxon>Craniata</taxon>
        <taxon>Vertebrata</taxon>
        <taxon>Euteleostomi</taxon>
        <taxon>Actinopterygii</taxon>
        <taxon>Neopterygii</taxon>
        <taxon>Teleostei</taxon>
        <taxon>Neoteleostei</taxon>
        <taxon>Acanthomorphata</taxon>
        <taxon>Eupercaria</taxon>
        <taxon>Perciformes</taxon>
        <taxon>Notothenioidei</taxon>
        <taxon>Nototheniidae</taxon>
        <taxon>Pagothenia</taxon>
    </lineage>
</organism>
<name>A0ABD2FZQ6_PAGBO</name>
<dbReference type="AlphaFoldDB" id="A0ABD2FZQ6"/>
<evidence type="ECO:0000313" key="1">
    <source>
        <dbReference type="EMBL" id="KAL3047236.1"/>
    </source>
</evidence>